<evidence type="ECO:0000256" key="1">
    <source>
        <dbReference type="SAM" id="MobiDB-lite"/>
    </source>
</evidence>
<sequence>MSQLPKGKEPMSSVTSLGLVSEHVADIDVTEGLRTLVLEDGVGDPTPRPSSPVIIITPPSALPMVSQRPRQLSDQVIHITPRPRLWRKAATAPPRALQLYSGIKPQPPRRAISARTARPLHTSLSRYRWTPMMSPPLPRLSLFGAPASRSLISRRKSSRQSAGKMGLKLKNNVWRMSPQPSKKLQLLSEALDARTTSFSEKARVKETLTTKKMEALQTKFVDFKMKDLSGTPNSMMVTPRELYGRSGGDGEVTPVQSVNRGSLLSVSPGARRFSLPLMPNAQRHDTVYRRSAIPEAILSNKTVYIPGPIQLEDKIVVTPRRRSIATMELFDPGNEPKANRYSDMVAMDGVVMFFEDLGVVAASTEKCLDRYWVPEKRTGRQATTPRKTAPPVPPRPPLLRVSSASSGFLSPTKKVLRREERPPPSPGTPGTPGRRKGRLRQLLKSSRSIL</sequence>
<protein>
    <submittedName>
        <fullName evidence="2">Uncharacterized protein</fullName>
    </submittedName>
</protein>
<accession>A0A6G1IXF0</accession>
<name>A0A6G1IXF0_9PLEO</name>
<keyword evidence="3" id="KW-1185">Reference proteome</keyword>
<dbReference type="EMBL" id="MU005586">
    <property type="protein sequence ID" value="KAF2682643.1"/>
    <property type="molecule type" value="Genomic_DNA"/>
</dbReference>
<evidence type="ECO:0000313" key="2">
    <source>
        <dbReference type="EMBL" id="KAF2682643.1"/>
    </source>
</evidence>
<dbReference type="AlphaFoldDB" id="A0A6G1IXF0"/>
<dbReference type="Proteomes" id="UP000799291">
    <property type="component" value="Unassembled WGS sequence"/>
</dbReference>
<reference evidence="2" key="1">
    <citation type="journal article" date="2020" name="Stud. Mycol.">
        <title>101 Dothideomycetes genomes: a test case for predicting lifestyles and emergence of pathogens.</title>
        <authorList>
            <person name="Haridas S."/>
            <person name="Albert R."/>
            <person name="Binder M."/>
            <person name="Bloem J."/>
            <person name="Labutti K."/>
            <person name="Salamov A."/>
            <person name="Andreopoulos B."/>
            <person name="Baker S."/>
            <person name="Barry K."/>
            <person name="Bills G."/>
            <person name="Bluhm B."/>
            <person name="Cannon C."/>
            <person name="Castanera R."/>
            <person name="Culley D."/>
            <person name="Daum C."/>
            <person name="Ezra D."/>
            <person name="Gonzalez J."/>
            <person name="Henrissat B."/>
            <person name="Kuo A."/>
            <person name="Liang C."/>
            <person name="Lipzen A."/>
            <person name="Lutzoni F."/>
            <person name="Magnuson J."/>
            <person name="Mondo S."/>
            <person name="Nolan M."/>
            <person name="Ohm R."/>
            <person name="Pangilinan J."/>
            <person name="Park H.-J."/>
            <person name="Ramirez L."/>
            <person name="Alfaro M."/>
            <person name="Sun H."/>
            <person name="Tritt A."/>
            <person name="Yoshinaga Y."/>
            <person name="Zwiers L.-H."/>
            <person name="Turgeon B."/>
            <person name="Goodwin S."/>
            <person name="Spatafora J."/>
            <person name="Crous P."/>
            <person name="Grigoriev I."/>
        </authorList>
    </citation>
    <scope>NUCLEOTIDE SEQUENCE</scope>
    <source>
        <strain evidence="2">CBS 122367</strain>
    </source>
</reference>
<feature type="compositionally biased region" description="Pro residues" evidence="1">
    <location>
        <begin position="388"/>
        <end position="397"/>
    </location>
</feature>
<proteinExistence type="predicted"/>
<feature type="region of interest" description="Disordered" evidence="1">
    <location>
        <begin position="378"/>
        <end position="450"/>
    </location>
</feature>
<organism evidence="2 3">
    <name type="scientific">Lentithecium fluviatile CBS 122367</name>
    <dbReference type="NCBI Taxonomy" id="1168545"/>
    <lineage>
        <taxon>Eukaryota</taxon>
        <taxon>Fungi</taxon>
        <taxon>Dikarya</taxon>
        <taxon>Ascomycota</taxon>
        <taxon>Pezizomycotina</taxon>
        <taxon>Dothideomycetes</taxon>
        <taxon>Pleosporomycetidae</taxon>
        <taxon>Pleosporales</taxon>
        <taxon>Massarineae</taxon>
        <taxon>Lentitheciaceae</taxon>
        <taxon>Lentithecium</taxon>
    </lineage>
</organism>
<gene>
    <name evidence="2" type="ORF">K458DRAFT_432618</name>
</gene>
<evidence type="ECO:0000313" key="3">
    <source>
        <dbReference type="Proteomes" id="UP000799291"/>
    </source>
</evidence>
<dbReference type="OrthoDB" id="3786440at2759"/>